<accession>A0A8U0TV38</accession>
<protein>
    <submittedName>
        <fullName evidence="3">Uncharacterized protein LOC120029110 isoform X2</fullName>
    </submittedName>
</protein>
<dbReference type="RefSeq" id="XP_038830349.1">
    <property type="nucleotide sequence ID" value="XM_038974421.1"/>
</dbReference>
<feature type="compositionally biased region" description="Basic and acidic residues" evidence="1">
    <location>
        <begin position="229"/>
        <end position="247"/>
    </location>
</feature>
<feature type="region of interest" description="Disordered" evidence="1">
    <location>
        <begin position="26"/>
        <end position="46"/>
    </location>
</feature>
<sequence length="270" mass="29612">MYPQGQQWGVWQHVPSQAPLCEDVPTLDKPLEGGDTDMESTPAPQTVDQGGAIIKDLGAGEPDVQLCSESKISPPIWERIMVGSVKGIMNDSILTLVSLTDTTLKDNGLAEEGEMDEVSDQEGIVEKESEWTVLLEEDASLQEEETTPSHAVMLLEFQSCPSVNLQEAFQEKRRALIQRSAHRVEEIQAKTAEAKANTRAQSETTETRANTTTRAQSDPTTVQPSTTKPRREGRSAESTHAGVDAKQKKQQPKLQTPLPPPMLESSLCPR</sequence>
<name>A0A8U0TV38_SALNM</name>
<feature type="region of interest" description="Disordered" evidence="1">
    <location>
        <begin position="188"/>
        <end position="270"/>
    </location>
</feature>
<reference evidence="3" key="1">
    <citation type="submission" date="2025-08" db="UniProtKB">
        <authorList>
            <consortium name="RefSeq"/>
        </authorList>
    </citation>
    <scope>IDENTIFICATION</scope>
    <source>
        <tissue evidence="3">White muscle</tissue>
    </source>
</reference>
<proteinExistence type="predicted"/>
<feature type="compositionally biased region" description="Low complexity" evidence="1">
    <location>
        <begin position="203"/>
        <end position="215"/>
    </location>
</feature>
<keyword evidence="2" id="KW-1185">Reference proteome</keyword>
<dbReference type="AlphaFoldDB" id="A0A8U0TV38"/>
<organism evidence="2 3">
    <name type="scientific">Salvelinus namaycush</name>
    <name type="common">Lake trout</name>
    <name type="synonym">Salmo namaycush</name>
    <dbReference type="NCBI Taxonomy" id="8040"/>
    <lineage>
        <taxon>Eukaryota</taxon>
        <taxon>Metazoa</taxon>
        <taxon>Chordata</taxon>
        <taxon>Craniata</taxon>
        <taxon>Vertebrata</taxon>
        <taxon>Euteleostomi</taxon>
        <taxon>Actinopterygii</taxon>
        <taxon>Neopterygii</taxon>
        <taxon>Teleostei</taxon>
        <taxon>Protacanthopterygii</taxon>
        <taxon>Salmoniformes</taxon>
        <taxon>Salmonidae</taxon>
        <taxon>Salmoninae</taxon>
        <taxon>Salvelinus</taxon>
    </lineage>
</organism>
<dbReference type="Proteomes" id="UP000808372">
    <property type="component" value="Chromosome 34"/>
</dbReference>
<gene>
    <name evidence="3" type="primary">LOC120029110</name>
</gene>
<evidence type="ECO:0000256" key="1">
    <source>
        <dbReference type="SAM" id="MobiDB-lite"/>
    </source>
</evidence>
<evidence type="ECO:0000313" key="3">
    <source>
        <dbReference type="RefSeq" id="XP_038830349.1"/>
    </source>
</evidence>
<evidence type="ECO:0000313" key="2">
    <source>
        <dbReference type="Proteomes" id="UP000808372"/>
    </source>
</evidence>
<feature type="compositionally biased region" description="Polar residues" evidence="1">
    <location>
        <begin position="216"/>
        <end position="227"/>
    </location>
</feature>
<dbReference type="GeneID" id="120029110"/>